<gene>
    <name evidence="1" type="ORF">G0004_09585</name>
</gene>
<proteinExistence type="predicted"/>
<dbReference type="AlphaFoldDB" id="A0A6B3IPJ8"/>
<dbReference type="EMBL" id="JAAGRA010000035">
    <property type="protein sequence ID" value="NEF40710.1"/>
    <property type="molecule type" value="Genomic_DNA"/>
</dbReference>
<reference evidence="1" key="1">
    <citation type="journal article" date="2020" name="Antimicrob. Agents Chemother.">
        <title>Novel insights into the classification of staphylococcal beta-lactamases in relation to the cefazolin inoculum effect.</title>
        <authorList>
            <person name="Carvajal L.P."/>
            <person name="Rincon S."/>
            <person name="Echeverri A."/>
            <person name="Porras J."/>
            <person name="Rios R."/>
            <person name="Ordonez K."/>
            <person name="Seas C."/>
            <person name="Gomez-Villegas S."/>
            <person name="Diaz L."/>
            <person name="Arias C.A."/>
            <person name="Reyes J."/>
        </authorList>
    </citation>
    <scope>NUCLEOTIDE SEQUENCE</scope>
    <source>
        <strain evidence="1">5420</strain>
    </source>
</reference>
<sequence length="79" mass="9325">MVYLALNDFKDKTDNNRLFNKGDVYHCEDQQRIDELKEKGYLTFVHEKMTKKDIISTLSDVNIIVEDDKTKNEILDSLK</sequence>
<dbReference type="RefSeq" id="WP_162636435.1">
    <property type="nucleotide sequence ID" value="NZ_JAAFND010000028.1"/>
</dbReference>
<comment type="caution">
    <text evidence="1">The sequence shown here is derived from an EMBL/GenBank/DDBJ whole genome shotgun (WGS) entry which is preliminary data.</text>
</comment>
<accession>A0A6B3IPJ8</accession>
<name>A0A6B3IPJ8_STAAU</name>
<organism evidence="1">
    <name type="scientific">Staphylococcus aureus</name>
    <dbReference type="NCBI Taxonomy" id="1280"/>
    <lineage>
        <taxon>Bacteria</taxon>
        <taxon>Bacillati</taxon>
        <taxon>Bacillota</taxon>
        <taxon>Bacilli</taxon>
        <taxon>Bacillales</taxon>
        <taxon>Staphylococcaceae</taxon>
        <taxon>Staphylococcus</taxon>
    </lineage>
</organism>
<evidence type="ECO:0000313" key="1">
    <source>
        <dbReference type="EMBL" id="NEF40710.1"/>
    </source>
</evidence>
<protein>
    <submittedName>
        <fullName evidence="1">Uncharacterized protein</fullName>
    </submittedName>
</protein>